<name>A0AA37GP42_9PEZI</name>
<protein>
    <submittedName>
        <fullName evidence="1">Uncharacterized protein</fullName>
    </submittedName>
</protein>
<evidence type="ECO:0000313" key="2">
    <source>
        <dbReference type="Proteomes" id="UP001055172"/>
    </source>
</evidence>
<organism evidence="1 2">
    <name type="scientific">Colletotrichum liriopes</name>
    <dbReference type="NCBI Taxonomy" id="708192"/>
    <lineage>
        <taxon>Eukaryota</taxon>
        <taxon>Fungi</taxon>
        <taxon>Dikarya</taxon>
        <taxon>Ascomycota</taxon>
        <taxon>Pezizomycotina</taxon>
        <taxon>Sordariomycetes</taxon>
        <taxon>Hypocreomycetidae</taxon>
        <taxon>Glomerellales</taxon>
        <taxon>Glomerellaceae</taxon>
        <taxon>Colletotrichum</taxon>
        <taxon>Colletotrichum spaethianum species complex</taxon>
    </lineage>
</organism>
<dbReference type="EMBL" id="BPPX01000014">
    <property type="protein sequence ID" value="GJC84259.1"/>
    <property type="molecule type" value="Genomic_DNA"/>
</dbReference>
<gene>
    <name evidence="1" type="ORF">ColLi_07097</name>
</gene>
<dbReference type="AlphaFoldDB" id="A0AA37GP42"/>
<reference evidence="1 2" key="1">
    <citation type="submission" date="2021-07" db="EMBL/GenBank/DDBJ databases">
        <title>Genome data of Colletotrichum spaethianum.</title>
        <authorList>
            <person name="Utami Y.D."/>
            <person name="Hiruma K."/>
        </authorList>
    </citation>
    <scope>NUCLEOTIDE SEQUENCE [LARGE SCALE GENOMIC DNA]</scope>
    <source>
        <strain evidence="1 2">MAFF 242679</strain>
    </source>
</reference>
<sequence>MESLIPFPLDDTQRIYPNVPQTQLPDDLEGLREGRVAAYPAPALPRDAAGRKVAEVLLGELNKHAITPAMAQGKVGRVDGRLSGVDDAHV</sequence>
<proteinExistence type="predicted"/>
<comment type="caution">
    <text evidence="1">The sequence shown here is derived from an EMBL/GenBank/DDBJ whole genome shotgun (WGS) entry which is preliminary data.</text>
</comment>
<evidence type="ECO:0000313" key="1">
    <source>
        <dbReference type="EMBL" id="GJC84259.1"/>
    </source>
</evidence>
<accession>A0AA37GP42</accession>
<keyword evidence="2" id="KW-1185">Reference proteome</keyword>
<dbReference type="Proteomes" id="UP001055172">
    <property type="component" value="Unassembled WGS sequence"/>
</dbReference>